<organism evidence="13 14">
    <name type="scientific">Parabacteroides faecis</name>
    <dbReference type="NCBI Taxonomy" id="1217282"/>
    <lineage>
        <taxon>Bacteria</taxon>
        <taxon>Pseudomonadati</taxon>
        <taxon>Bacteroidota</taxon>
        <taxon>Bacteroidia</taxon>
        <taxon>Bacteroidales</taxon>
        <taxon>Tannerellaceae</taxon>
        <taxon>Parabacteroides</taxon>
    </lineage>
</organism>
<comment type="caution">
    <text evidence="13">The sequence shown here is derived from an EMBL/GenBank/DDBJ whole genome shotgun (WGS) entry which is preliminary data.</text>
</comment>
<dbReference type="NCBIfam" id="NF005829">
    <property type="entry name" value="PRK07726.1"/>
    <property type="match status" value="1"/>
</dbReference>
<dbReference type="SMART" id="SM00436">
    <property type="entry name" value="TOP1Bc"/>
    <property type="match status" value="1"/>
</dbReference>
<keyword evidence="14" id="KW-1185">Reference proteome</keyword>
<evidence type="ECO:0000256" key="9">
    <source>
        <dbReference type="ARBA" id="ARBA00031985"/>
    </source>
</evidence>
<dbReference type="InterPro" id="IPR034144">
    <property type="entry name" value="TOPRIM_TopoIII"/>
</dbReference>
<evidence type="ECO:0000256" key="11">
    <source>
        <dbReference type="ARBA" id="ARBA00032877"/>
    </source>
</evidence>
<reference evidence="13 14" key="1">
    <citation type="submission" date="2020-08" db="EMBL/GenBank/DDBJ databases">
        <title>Genomic Encyclopedia of Type Strains, Phase IV (KMG-IV): sequencing the most valuable type-strain genomes for metagenomic binning, comparative biology and taxonomic classification.</title>
        <authorList>
            <person name="Goeker M."/>
        </authorList>
    </citation>
    <scope>NUCLEOTIDE SEQUENCE [LARGE SCALE GENOMIC DNA]</scope>
    <source>
        <strain evidence="13 14">DSM 102983</strain>
    </source>
</reference>
<dbReference type="InterPro" id="IPR013497">
    <property type="entry name" value="Topo_IA_cen"/>
</dbReference>
<dbReference type="SMART" id="SM00437">
    <property type="entry name" value="TOP1Ac"/>
    <property type="match status" value="1"/>
</dbReference>
<keyword evidence="4" id="KW-0479">Metal-binding</keyword>
<gene>
    <name evidence="13" type="ORF">GGQ57_005111</name>
</gene>
<evidence type="ECO:0000256" key="1">
    <source>
        <dbReference type="ARBA" id="ARBA00000213"/>
    </source>
</evidence>
<dbReference type="CDD" id="cd00186">
    <property type="entry name" value="TOP1Ac"/>
    <property type="match status" value="1"/>
</dbReference>
<dbReference type="Pfam" id="PF13342">
    <property type="entry name" value="Toprim_Crpt"/>
    <property type="match status" value="1"/>
</dbReference>
<dbReference type="InterPro" id="IPR003602">
    <property type="entry name" value="Topo_IA_DNA-bd_dom"/>
</dbReference>
<dbReference type="EMBL" id="JACHOC010000014">
    <property type="protein sequence ID" value="MBB4625164.1"/>
    <property type="molecule type" value="Genomic_DNA"/>
</dbReference>
<evidence type="ECO:0000256" key="6">
    <source>
        <dbReference type="ARBA" id="ARBA00023125"/>
    </source>
</evidence>
<comment type="similarity">
    <text evidence="2">Belongs to the type IA topoisomerase family.</text>
</comment>
<evidence type="ECO:0000256" key="2">
    <source>
        <dbReference type="ARBA" id="ARBA00009446"/>
    </source>
</evidence>
<dbReference type="InterPro" id="IPR000380">
    <property type="entry name" value="Topo_IA"/>
</dbReference>
<dbReference type="GO" id="GO:0003917">
    <property type="term" value="F:DNA topoisomerase type I (single strand cut, ATP-independent) activity"/>
    <property type="evidence" value="ECO:0007669"/>
    <property type="project" value="UniProtKB-EC"/>
</dbReference>
<dbReference type="Pfam" id="PF01131">
    <property type="entry name" value="Topoisom_bac"/>
    <property type="match status" value="1"/>
</dbReference>
<accession>A0ABR6KUK0</accession>
<evidence type="ECO:0000313" key="14">
    <source>
        <dbReference type="Proteomes" id="UP000533637"/>
    </source>
</evidence>
<dbReference type="NCBIfam" id="TIGR01056">
    <property type="entry name" value="topB"/>
    <property type="match status" value="1"/>
</dbReference>
<dbReference type="PRINTS" id="PR00417">
    <property type="entry name" value="PRTPISMRASEI"/>
</dbReference>
<dbReference type="InterPro" id="IPR003601">
    <property type="entry name" value="Topo_IA_2"/>
</dbReference>
<dbReference type="RefSeq" id="WP_129734868.1">
    <property type="nucleotide sequence ID" value="NZ_BMPB01000021.1"/>
</dbReference>
<sequence>MKVIIAEKPSVAREIAAIVGAKNRNDGFLEGNGYAVTWAFGHLVGLVMPEAYGITGFRTENLPILPNPFMLKPRQTKDGKTYKDDPGAVKQLGVIKSLFSKADRIIVATDAGREGELIFRHIYNYLDCKKPFDRLWISSLTDRAIREGLQNLRPGSEYDNLYASAKARSEADWLVGINASQALAIAAGRGVWSLGRVQTPTLAIICARYLENKAFTPKTYFQLKLHTAKQATMFSALSTDKYDIRADADKLYAAVMDADNVHIAKVERKEINQQPPLPYDLTALQKEANSKYGFSADKTLNIAQTLYEGKLITYPRTGSRYISADIMDEIPELITGLSKYPRFAAYAESMDTKILNIRCVDDAKITDHHAILPTENLPGKLSPDECTIYEMIAGRMLEAFSPVCRKENTVVALQCAGKDFTARGTLILSPGWQKVFGAQDEEKEEDATILPEIAEGDILPVKGCDVLEKQTKPRPIYTESSLLAAMESAGKEVADEAEREAMKEGGIGTPATRAAIIETLFAREYIRREKKSLVPTDKGLSVYSVVKDKKIADVAMTGGWELALSKIASGEMDAFTFHRGIEVFATQITSELLSTKIESSGNRSGATCPQCGQPIVFYPKVAKCQNPDCGLMVFRGIAQKELSDGQLADLFGKGKTGLIKGFKGKSGKPFDAAVTFDSDFKTVFDFPKKKPGSSGKRNIRK</sequence>
<evidence type="ECO:0000256" key="4">
    <source>
        <dbReference type="ARBA" id="ARBA00022723"/>
    </source>
</evidence>
<dbReference type="InterPro" id="IPR006171">
    <property type="entry name" value="TOPRIM_dom"/>
</dbReference>
<evidence type="ECO:0000256" key="10">
    <source>
        <dbReference type="ARBA" id="ARBA00032235"/>
    </source>
</evidence>
<keyword evidence="6" id="KW-0238">DNA-binding</keyword>
<dbReference type="InterPro" id="IPR025589">
    <property type="entry name" value="Toprim_C_rpt"/>
</dbReference>
<evidence type="ECO:0000256" key="3">
    <source>
        <dbReference type="ARBA" id="ARBA00012891"/>
    </source>
</evidence>
<name>A0ABR6KUK0_9BACT</name>
<keyword evidence="7 13" id="KW-0413">Isomerase</keyword>
<dbReference type="PANTHER" id="PTHR11390:SF21">
    <property type="entry name" value="DNA TOPOISOMERASE 3-ALPHA"/>
    <property type="match status" value="1"/>
</dbReference>
<proteinExistence type="inferred from homology"/>
<dbReference type="Gene3D" id="3.40.50.140">
    <property type="match status" value="1"/>
</dbReference>
<evidence type="ECO:0000313" key="13">
    <source>
        <dbReference type="EMBL" id="MBB4625164.1"/>
    </source>
</evidence>
<dbReference type="SMART" id="SM00493">
    <property type="entry name" value="TOPRIM"/>
    <property type="match status" value="1"/>
</dbReference>
<dbReference type="Gene3D" id="1.10.290.10">
    <property type="entry name" value="Topoisomerase I, domain 4"/>
    <property type="match status" value="1"/>
</dbReference>
<dbReference type="InterPro" id="IPR005738">
    <property type="entry name" value="TopoIII"/>
</dbReference>
<dbReference type="Gene3D" id="1.10.460.10">
    <property type="entry name" value="Topoisomerase I, domain 2"/>
    <property type="match status" value="1"/>
</dbReference>
<feature type="domain" description="Topo IA-type catalytic" evidence="12">
    <location>
        <begin position="158"/>
        <end position="589"/>
    </location>
</feature>
<dbReference type="EC" id="5.6.2.1" evidence="3"/>
<evidence type="ECO:0000256" key="8">
    <source>
        <dbReference type="ARBA" id="ARBA00030003"/>
    </source>
</evidence>
<protein>
    <recommendedName>
        <fullName evidence="3">DNA topoisomerase</fullName>
        <ecNumber evidence="3">5.6.2.1</ecNumber>
    </recommendedName>
    <alternativeName>
        <fullName evidence="11">Omega-protein</fullName>
    </alternativeName>
    <alternativeName>
        <fullName evidence="10">Relaxing enzyme</fullName>
    </alternativeName>
    <alternativeName>
        <fullName evidence="8">Swivelase</fullName>
    </alternativeName>
    <alternativeName>
        <fullName evidence="9">Untwisting enzyme</fullName>
    </alternativeName>
</protein>
<dbReference type="CDD" id="cd03362">
    <property type="entry name" value="TOPRIM_TopoIA_TopoIII"/>
    <property type="match status" value="1"/>
</dbReference>
<dbReference type="InterPro" id="IPR013825">
    <property type="entry name" value="Topo_IA_cen_sub2"/>
</dbReference>
<evidence type="ECO:0000259" key="12">
    <source>
        <dbReference type="PROSITE" id="PS52039"/>
    </source>
</evidence>
<dbReference type="PANTHER" id="PTHR11390">
    <property type="entry name" value="PROKARYOTIC DNA TOPOISOMERASE"/>
    <property type="match status" value="1"/>
</dbReference>
<keyword evidence="5" id="KW-0799">Topoisomerase</keyword>
<evidence type="ECO:0000256" key="5">
    <source>
        <dbReference type="ARBA" id="ARBA00023029"/>
    </source>
</evidence>
<dbReference type="InterPro" id="IPR023405">
    <property type="entry name" value="Topo_IA_core_domain"/>
</dbReference>
<dbReference type="Proteomes" id="UP000533637">
    <property type="component" value="Unassembled WGS sequence"/>
</dbReference>
<dbReference type="PROSITE" id="PS52039">
    <property type="entry name" value="TOPO_IA_2"/>
    <property type="match status" value="1"/>
</dbReference>
<dbReference type="Pfam" id="PF01751">
    <property type="entry name" value="Toprim"/>
    <property type="match status" value="1"/>
</dbReference>
<evidence type="ECO:0000256" key="7">
    <source>
        <dbReference type="ARBA" id="ARBA00023235"/>
    </source>
</evidence>
<dbReference type="InterPro" id="IPR013826">
    <property type="entry name" value="Topo_IA_cen_sub3"/>
</dbReference>
<dbReference type="Gene3D" id="2.70.20.10">
    <property type="entry name" value="Topoisomerase I, domain 3"/>
    <property type="match status" value="1"/>
</dbReference>
<comment type="catalytic activity">
    <reaction evidence="1">
        <text>ATP-independent breakage of single-stranded DNA, followed by passage and rejoining.</text>
        <dbReference type="EC" id="5.6.2.1"/>
    </reaction>
</comment>
<dbReference type="InterPro" id="IPR013824">
    <property type="entry name" value="Topo_IA_cen_sub1"/>
</dbReference>
<dbReference type="SUPFAM" id="SSF56712">
    <property type="entry name" value="Prokaryotic type I DNA topoisomerase"/>
    <property type="match status" value="1"/>
</dbReference>